<dbReference type="InterPro" id="IPR004163">
    <property type="entry name" value="CoA_transf_BS"/>
</dbReference>
<dbReference type="GeneID" id="113794051"/>
<dbReference type="InterPro" id="IPR004165">
    <property type="entry name" value="CoA_trans_fam_I"/>
</dbReference>
<dbReference type="InterPro" id="IPR012792">
    <property type="entry name" value="3-oxoacid_CoA-transf_A"/>
</dbReference>
<evidence type="ECO:0000256" key="7">
    <source>
        <dbReference type="ARBA" id="ARBA00054372"/>
    </source>
</evidence>
<dbReference type="Proteomes" id="UP000515146">
    <property type="component" value="Unplaced"/>
</dbReference>
<accession>A0A6P6Y636</accession>
<evidence type="ECO:0000256" key="2">
    <source>
        <dbReference type="ARBA" id="ARBA00004753"/>
    </source>
</evidence>
<dbReference type="GO" id="GO:0005739">
    <property type="term" value="C:mitochondrion"/>
    <property type="evidence" value="ECO:0007669"/>
    <property type="project" value="UniProtKB-SubCell"/>
</dbReference>
<evidence type="ECO:0000313" key="9">
    <source>
        <dbReference type="Proteomes" id="UP000515146"/>
    </source>
</evidence>
<dbReference type="SUPFAM" id="SSF100950">
    <property type="entry name" value="NagB/RpiA/CoA transferase-like"/>
    <property type="match status" value="2"/>
</dbReference>
<dbReference type="InterPro" id="IPR014388">
    <property type="entry name" value="3-oxoacid_CoA-transferase"/>
</dbReference>
<dbReference type="PROSITE" id="PS01273">
    <property type="entry name" value="COA_TRANSF_1"/>
    <property type="match status" value="1"/>
</dbReference>
<dbReference type="NCBIfam" id="TIGR02428">
    <property type="entry name" value="pcaJ_scoB_fam"/>
    <property type="match status" value="1"/>
</dbReference>
<dbReference type="FunCoup" id="A0A6P6Y636">
    <property type="interactions" value="551"/>
</dbReference>
<dbReference type="RefSeq" id="XP_027199944.1">
    <property type="nucleotide sequence ID" value="XM_027344143.1"/>
</dbReference>
<dbReference type="KEGG" id="dpte:113794051"/>
<keyword evidence="6 8" id="KW-0496">Mitochondrion</keyword>
<evidence type="ECO:0000256" key="5">
    <source>
        <dbReference type="ARBA" id="ARBA00022946"/>
    </source>
</evidence>
<comment type="function">
    <text evidence="7 8">Key enzyme for ketone body catabolism. Transfers the CoA moiety from succinate to acetoacetate. Formation of the enzyme-CoA intermediate proceeds via an unstable anhydride species formed between the carboxylate groups of the enzyme and substrate.</text>
</comment>
<dbReference type="Gene3D" id="3.40.1080.10">
    <property type="entry name" value="Glutaconate Coenzyme A-transferase"/>
    <property type="match status" value="2"/>
</dbReference>
<dbReference type="InterPro" id="IPR012791">
    <property type="entry name" value="3-oxoacid_CoA-transf_B"/>
</dbReference>
<sequence length="506" mass="55662">MTGQFRILSIKTSIFKSILFRSYSKSQPQISKIVSNAEEAVKNIPDGSRLMVGGFGLCGIPENSIRALAKLNKQRLTVISNNGGIDDKGLGQLLLNKQLKRIIGSYVGENRELERQYLNGEVEIEFVPQGTLAERIRARAAGIPAFFTPTGHNTQIHLGGVPIRYNSDKTIAETSRPKEERIFNGKPFIMEEALMADYALVKAWKADRDGNVVFRKTTANFNIPMCKAADHSIVEVEEIVDVGELDPEHIHVPSIYVKTIFKGENFEKPMEKIIFREEGGISKLDPVRERIARRAVLELQNGMYVNLGIGMPVLVANYLPEHMKITFHSENGILGMGPYPLKSEIDPDLINAAKEPVTAIPGTSYTSSDESFAIIRGGHLDVTMLGAMQVSQYGDLANWMIPGKLVKGMGGAMDLVSSHVSGTRVVVTMEHNSKNGESKIVSECSLPLTGQNCVDTIITEKAVFRVHPKDGLTLIEIADDQTVQTVTDATGVKFKIATDLKPMQQV</sequence>
<keyword evidence="5" id="KW-0809">Transit peptide</keyword>
<gene>
    <name evidence="10" type="primary">LOC113794051</name>
</gene>
<dbReference type="SMART" id="SM00882">
    <property type="entry name" value="CoA_trans"/>
    <property type="match status" value="2"/>
</dbReference>
<dbReference type="InterPro" id="IPR004164">
    <property type="entry name" value="CoA_transf_AS"/>
</dbReference>
<comment type="catalytic activity">
    <reaction evidence="8">
        <text>a 3-oxo acid + succinyl-CoA = a 3-oxoacyl-CoA + succinate</text>
        <dbReference type="Rhea" id="RHEA:24564"/>
        <dbReference type="ChEBI" id="CHEBI:30031"/>
        <dbReference type="ChEBI" id="CHEBI:35973"/>
        <dbReference type="ChEBI" id="CHEBI:57292"/>
        <dbReference type="ChEBI" id="CHEBI:90726"/>
        <dbReference type="EC" id="2.8.3.5"/>
    </reaction>
</comment>
<dbReference type="InParanoid" id="A0A6P6Y636"/>
<dbReference type="FunFam" id="3.40.1080.10:FF:000002">
    <property type="entry name" value="Succinyl-CoA:3-ketoacid-coenzyme A transferase, mitochondrial"/>
    <property type="match status" value="1"/>
</dbReference>
<keyword evidence="4 8" id="KW-0808">Transferase</keyword>
<evidence type="ECO:0000256" key="6">
    <source>
        <dbReference type="ARBA" id="ARBA00023128"/>
    </source>
</evidence>
<comment type="similarity">
    <text evidence="3 8">Belongs to the 3-oxoacid CoA-transferase family.</text>
</comment>
<dbReference type="CTD" id="38261"/>
<organism evidence="9 10">
    <name type="scientific">Dermatophagoides pteronyssinus</name>
    <name type="common">European house dust mite</name>
    <dbReference type="NCBI Taxonomy" id="6956"/>
    <lineage>
        <taxon>Eukaryota</taxon>
        <taxon>Metazoa</taxon>
        <taxon>Ecdysozoa</taxon>
        <taxon>Arthropoda</taxon>
        <taxon>Chelicerata</taxon>
        <taxon>Arachnida</taxon>
        <taxon>Acari</taxon>
        <taxon>Acariformes</taxon>
        <taxon>Sarcoptiformes</taxon>
        <taxon>Astigmata</taxon>
        <taxon>Psoroptidia</taxon>
        <taxon>Analgoidea</taxon>
        <taxon>Pyroglyphidae</taxon>
        <taxon>Dermatophagoidinae</taxon>
        <taxon>Dermatophagoides</taxon>
    </lineage>
</organism>
<dbReference type="OrthoDB" id="1933379at2759"/>
<evidence type="ECO:0000256" key="8">
    <source>
        <dbReference type="PIRNR" id="PIRNR000858"/>
    </source>
</evidence>
<dbReference type="PIRSF" id="PIRSF000858">
    <property type="entry name" value="SCOT-t"/>
    <property type="match status" value="1"/>
</dbReference>
<name>A0A6P6Y636_DERPT</name>
<dbReference type="OMA" id="VKTMGQI"/>
<proteinExistence type="inferred from homology"/>
<dbReference type="GO" id="GO:0046952">
    <property type="term" value="P:ketone body catabolic process"/>
    <property type="evidence" value="ECO:0007669"/>
    <property type="project" value="InterPro"/>
</dbReference>
<dbReference type="AlphaFoldDB" id="A0A6P6Y636"/>
<dbReference type="GO" id="GO:0008260">
    <property type="term" value="F:succinyl-CoA:3-oxo-acid CoA-transferase activity"/>
    <property type="evidence" value="ECO:0007669"/>
    <property type="project" value="UniProtKB-EC"/>
</dbReference>
<evidence type="ECO:0000256" key="1">
    <source>
        <dbReference type="ARBA" id="ARBA00004173"/>
    </source>
</evidence>
<comment type="subcellular location">
    <subcellularLocation>
        <location evidence="1">Mitochondrion</location>
    </subcellularLocation>
</comment>
<dbReference type="PANTHER" id="PTHR13707">
    <property type="entry name" value="KETOACID-COENZYME A TRANSFERASE"/>
    <property type="match status" value="1"/>
</dbReference>
<evidence type="ECO:0000256" key="3">
    <source>
        <dbReference type="ARBA" id="ARBA00007154"/>
    </source>
</evidence>
<keyword evidence="9" id="KW-1185">Reference proteome</keyword>
<dbReference type="Pfam" id="PF01144">
    <property type="entry name" value="CoA_trans"/>
    <property type="match status" value="2"/>
</dbReference>
<dbReference type="PANTHER" id="PTHR13707:SF23">
    <property type="entry name" value="SUCCINYL-COA:3-KETOACID-COENZYME A TRANSFERASE"/>
    <property type="match status" value="1"/>
</dbReference>
<dbReference type="FunFam" id="3.40.1080.10:FF:000001">
    <property type="entry name" value="Succinyl-coa:3-ketoacid-coenzyme a transferase subunit b"/>
    <property type="match status" value="1"/>
</dbReference>
<comment type="pathway">
    <text evidence="2 8">Ketone metabolism; succinyl-CoA degradation; acetoacetyl-CoA from succinyl-CoA: step 1/1.</text>
</comment>
<dbReference type="EC" id="2.8.3.5" evidence="8"/>
<dbReference type="UniPathway" id="UPA00929">
    <property type="reaction ID" value="UER00894"/>
</dbReference>
<evidence type="ECO:0000256" key="4">
    <source>
        <dbReference type="ARBA" id="ARBA00022679"/>
    </source>
</evidence>
<dbReference type="InterPro" id="IPR037171">
    <property type="entry name" value="NagB/RpiA_transferase-like"/>
</dbReference>
<dbReference type="NCBIfam" id="TIGR02429">
    <property type="entry name" value="pcaI_scoA_fam"/>
    <property type="match status" value="1"/>
</dbReference>
<dbReference type="PROSITE" id="PS01274">
    <property type="entry name" value="COA_TRANSF_2"/>
    <property type="match status" value="1"/>
</dbReference>
<protein>
    <recommendedName>
        <fullName evidence="8">Succinyl-CoA:3-ketoacid-coenzyme A transferase</fullName>
        <ecNumber evidence="8">2.8.3.5</ecNumber>
    </recommendedName>
</protein>
<evidence type="ECO:0000313" key="10">
    <source>
        <dbReference type="RefSeq" id="XP_027199944.1"/>
    </source>
</evidence>
<reference evidence="10" key="1">
    <citation type="submission" date="2025-08" db="UniProtKB">
        <authorList>
            <consortium name="RefSeq"/>
        </authorList>
    </citation>
    <scope>IDENTIFICATION</scope>
    <source>
        <strain evidence="10">Airmid</strain>
    </source>
</reference>